<dbReference type="RefSeq" id="WP_005481196.1">
    <property type="nucleotide sequence ID" value="NZ_JARULZ010000001.1"/>
</dbReference>
<dbReference type="InterPro" id="IPR016055">
    <property type="entry name" value="A-D-PHexomutase_a/b/a-I/II/III"/>
</dbReference>
<evidence type="ECO:0000256" key="2">
    <source>
        <dbReference type="ARBA" id="ARBA00022553"/>
    </source>
</evidence>
<dbReference type="PANTHER" id="PTHR42946:SF1">
    <property type="entry name" value="PHOSPHOGLUCOMUTASE (ALPHA-D-GLUCOSE-1,6-BISPHOSPHATE-DEPENDENT)"/>
    <property type="match status" value="1"/>
</dbReference>
<feature type="modified residue" description="Phosphoserine" evidence="6">
    <location>
        <position position="104"/>
    </location>
</feature>
<dbReference type="InterPro" id="IPR006352">
    <property type="entry name" value="GlmM_bact"/>
</dbReference>
<dbReference type="InterPro" id="IPR005843">
    <property type="entry name" value="A-D-PHexomutase_C"/>
</dbReference>
<evidence type="ECO:0000313" key="12">
    <source>
        <dbReference type="Proteomes" id="UP001310290"/>
    </source>
</evidence>
<accession>A0ABU8AR77</accession>
<feature type="binding site" evidence="6">
    <location>
        <position position="250"/>
    </location>
    <ligand>
        <name>Mg(2+)</name>
        <dbReference type="ChEBI" id="CHEBI:18420"/>
    </ligand>
</feature>
<dbReference type="Pfam" id="PF02878">
    <property type="entry name" value="PGM_PMM_I"/>
    <property type="match status" value="1"/>
</dbReference>
<comment type="catalytic activity">
    <reaction evidence="6">
        <text>alpha-D-glucosamine 1-phosphate = D-glucosamine 6-phosphate</text>
        <dbReference type="Rhea" id="RHEA:23424"/>
        <dbReference type="ChEBI" id="CHEBI:58516"/>
        <dbReference type="ChEBI" id="CHEBI:58725"/>
        <dbReference type="EC" id="5.4.2.10"/>
    </reaction>
</comment>
<evidence type="ECO:0000259" key="9">
    <source>
        <dbReference type="Pfam" id="PF02879"/>
    </source>
</evidence>
<dbReference type="SUPFAM" id="SSF53738">
    <property type="entry name" value="Phosphoglucomutase, first 3 domains"/>
    <property type="match status" value="3"/>
</dbReference>
<feature type="domain" description="Alpha-D-phosphohexomutase alpha/beta/alpha" evidence="8">
    <location>
        <begin position="3"/>
        <end position="138"/>
    </location>
</feature>
<keyword evidence="12" id="KW-1185">Reference proteome</keyword>
<evidence type="ECO:0000313" key="11">
    <source>
        <dbReference type="EMBL" id="MEH0635824.1"/>
    </source>
</evidence>
<dbReference type="Gene3D" id="3.40.120.10">
    <property type="entry name" value="Alpha-D-Glucose-1,6-Bisphosphate, subunit A, domain 3"/>
    <property type="match status" value="3"/>
</dbReference>
<dbReference type="InterPro" id="IPR005845">
    <property type="entry name" value="A-D-PHexomutase_a/b/a-II"/>
</dbReference>
<dbReference type="InterPro" id="IPR036900">
    <property type="entry name" value="A-D-PHexomutase_C_sf"/>
</dbReference>
<feature type="binding site" evidence="6">
    <location>
        <position position="248"/>
    </location>
    <ligand>
        <name>Mg(2+)</name>
        <dbReference type="ChEBI" id="CHEBI:18420"/>
    </ligand>
</feature>
<dbReference type="CDD" id="cd05802">
    <property type="entry name" value="GlmM"/>
    <property type="match status" value="1"/>
</dbReference>
<comment type="function">
    <text evidence="6">Catalyzes the conversion of glucosamine-6-phosphate to glucosamine-1-phosphate.</text>
</comment>
<dbReference type="Proteomes" id="UP001310290">
    <property type="component" value="Unassembled WGS sequence"/>
</dbReference>
<feature type="binding site" description="via phosphate group" evidence="6">
    <location>
        <position position="104"/>
    </location>
    <ligand>
        <name>Mg(2+)</name>
        <dbReference type="ChEBI" id="CHEBI:18420"/>
    </ligand>
</feature>
<dbReference type="HAMAP" id="MF_01554_B">
    <property type="entry name" value="GlmM_B"/>
    <property type="match status" value="1"/>
</dbReference>
<evidence type="ECO:0000256" key="4">
    <source>
        <dbReference type="ARBA" id="ARBA00022842"/>
    </source>
</evidence>
<dbReference type="PRINTS" id="PR00509">
    <property type="entry name" value="PGMPMM"/>
</dbReference>
<evidence type="ECO:0000256" key="3">
    <source>
        <dbReference type="ARBA" id="ARBA00022723"/>
    </source>
</evidence>
<comment type="PTM">
    <text evidence="6">Activated by phosphorylation.</text>
</comment>
<dbReference type="Pfam" id="PF02880">
    <property type="entry name" value="PGM_PMM_III"/>
    <property type="match status" value="1"/>
</dbReference>
<dbReference type="SUPFAM" id="SSF55957">
    <property type="entry name" value="Phosphoglucomutase, C-terminal domain"/>
    <property type="match status" value="1"/>
</dbReference>
<dbReference type="EC" id="5.4.2.10" evidence="6"/>
<evidence type="ECO:0000256" key="5">
    <source>
        <dbReference type="ARBA" id="ARBA00023235"/>
    </source>
</evidence>
<dbReference type="InterPro" id="IPR005841">
    <property type="entry name" value="Alpha-D-phosphohexomutase_SF"/>
</dbReference>
<comment type="cofactor">
    <cofactor evidence="6">
        <name>Mg(2+)</name>
        <dbReference type="ChEBI" id="CHEBI:18420"/>
    </cofactor>
    <text evidence="6">Binds 1 Mg(2+) ion per subunit.</text>
</comment>
<feature type="binding site" evidence="6">
    <location>
        <position position="246"/>
    </location>
    <ligand>
        <name>Mg(2+)</name>
        <dbReference type="ChEBI" id="CHEBI:18420"/>
    </ligand>
</feature>
<comment type="similarity">
    <text evidence="1 6">Belongs to the phosphohexose mutase family.</text>
</comment>
<keyword evidence="2 6" id="KW-0597">Phosphoprotein</keyword>
<evidence type="ECO:0000256" key="1">
    <source>
        <dbReference type="ARBA" id="ARBA00010231"/>
    </source>
</evidence>
<feature type="domain" description="Alpha-D-phosphohexomutase alpha/beta/alpha" evidence="10">
    <location>
        <begin position="263"/>
        <end position="373"/>
    </location>
</feature>
<organism evidence="11 12">
    <name type="scientific">Streptomyces bottropensis</name>
    <dbReference type="NCBI Taxonomy" id="42235"/>
    <lineage>
        <taxon>Bacteria</taxon>
        <taxon>Bacillati</taxon>
        <taxon>Actinomycetota</taxon>
        <taxon>Actinomycetes</taxon>
        <taxon>Kitasatosporales</taxon>
        <taxon>Streptomycetaceae</taxon>
        <taxon>Streptomyces</taxon>
    </lineage>
</organism>
<evidence type="ECO:0000259" key="10">
    <source>
        <dbReference type="Pfam" id="PF02880"/>
    </source>
</evidence>
<dbReference type="Gene3D" id="3.30.310.50">
    <property type="entry name" value="Alpha-D-phosphohexomutase, C-terminal domain"/>
    <property type="match status" value="1"/>
</dbReference>
<dbReference type="InterPro" id="IPR050060">
    <property type="entry name" value="Phosphoglucosamine_mutase"/>
</dbReference>
<dbReference type="GeneID" id="96265059"/>
<dbReference type="Pfam" id="PF00408">
    <property type="entry name" value="PGM_PMM_IV"/>
    <property type="match status" value="1"/>
</dbReference>
<reference evidence="11" key="1">
    <citation type="submission" date="2023-04" db="EMBL/GenBank/DDBJ databases">
        <title>Genomic diversity of scab-causing Streptomyces spp. in the province of Quebec, Canada.</title>
        <authorList>
            <person name="Biessy A."/>
            <person name="Cadieux M."/>
            <person name="Ciotola M."/>
            <person name="Filion M."/>
        </authorList>
    </citation>
    <scope>NUCLEOTIDE SEQUENCE</scope>
    <source>
        <strain evidence="11">B21-115</strain>
    </source>
</reference>
<dbReference type="GO" id="GO:0008966">
    <property type="term" value="F:phosphoglucosamine mutase activity"/>
    <property type="evidence" value="ECO:0007669"/>
    <property type="project" value="UniProtKB-EC"/>
</dbReference>
<evidence type="ECO:0000256" key="6">
    <source>
        <dbReference type="HAMAP-Rule" id="MF_01554"/>
    </source>
</evidence>
<evidence type="ECO:0000259" key="8">
    <source>
        <dbReference type="Pfam" id="PF02878"/>
    </source>
</evidence>
<dbReference type="EMBL" id="JARULZ010000001">
    <property type="protein sequence ID" value="MEH0635824.1"/>
    <property type="molecule type" value="Genomic_DNA"/>
</dbReference>
<dbReference type="PANTHER" id="PTHR42946">
    <property type="entry name" value="PHOSPHOHEXOSE MUTASE"/>
    <property type="match status" value="1"/>
</dbReference>
<name>A0ABU8AR77_9ACTN</name>
<feature type="domain" description="Alpha-D-phosphohexomutase alpha/beta/alpha" evidence="9">
    <location>
        <begin position="164"/>
        <end position="259"/>
    </location>
</feature>
<comment type="caution">
    <text evidence="11">The sequence shown here is derived from an EMBL/GenBank/DDBJ whole genome shotgun (WGS) entry which is preliminary data.</text>
</comment>
<sequence length="452" mass="46987">MGRLFGTDGVRGVANADLTAELALGLSVAAAHVLAEAGTFEGHKPVAVVGRDPRASGEFLEAAVVAGLASAGVDVLRVGVLPTPAVAFLTGELGADLGVMLSASHNAMPDNGIKFFARGGHKLADDLENRIEGVYEEHRTGAPWDRPTGAGVGRIRSYDEGFERYVAHLLSALPNRLEGLKIVLDEAHGAAAGVSPEVFTRAGAEIVTIGAEPDGLNINDGCGSTHLGKLRAAVVEHGAHLGIAHDGDADRCLAVDHEGDEVDGDQILAVLAMDMRERGKLRSDTVVATVMSNLGFKLALEREGLRLVQAAVGDRYVLEEMKEHGYTLGGEQSGHVIISDHATTGDGTLTGLLLAARVAQTGRTLRELAGVMERLPQVLVNVPDVDRSRVGSSAELAAAVAEAESELGATGRVLLRPSGTEPLVRVMVEAADIEQARAVAGRLADVVKSALG</sequence>
<gene>
    <name evidence="6 11" type="primary">glmM</name>
    <name evidence="11" type="ORF">QBA35_21255</name>
</gene>
<feature type="domain" description="Alpha-D-phosphohexomutase C-terminal" evidence="7">
    <location>
        <begin position="380"/>
        <end position="445"/>
    </location>
</feature>
<dbReference type="NCBIfam" id="TIGR01455">
    <property type="entry name" value="glmM"/>
    <property type="match status" value="1"/>
</dbReference>
<keyword evidence="5 6" id="KW-0413">Isomerase</keyword>
<keyword evidence="4 6" id="KW-0460">Magnesium</keyword>
<proteinExistence type="inferred from homology"/>
<dbReference type="Pfam" id="PF02879">
    <property type="entry name" value="PGM_PMM_II"/>
    <property type="match status" value="1"/>
</dbReference>
<feature type="active site" description="Phosphoserine intermediate" evidence="6">
    <location>
        <position position="104"/>
    </location>
</feature>
<dbReference type="InterPro" id="IPR005844">
    <property type="entry name" value="A-D-PHexomutase_a/b/a-I"/>
</dbReference>
<dbReference type="InterPro" id="IPR005846">
    <property type="entry name" value="A-D-PHexomutase_a/b/a-III"/>
</dbReference>
<protein>
    <recommendedName>
        <fullName evidence="6">Phosphoglucosamine mutase</fullName>
        <ecNumber evidence="6">5.4.2.10</ecNumber>
    </recommendedName>
</protein>
<keyword evidence="3 6" id="KW-0479">Metal-binding</keyword>
<evidence type="ECO:0000259" key="7">
    <source>
        <dbReference type="Pfam" id="PF00408"/>
    </source>
</evidence>